<feature type="transmembrane region" description="Helical" evidence="1">
    <location>
        <begin position="47"/>
        <end position="69"/>
    </location>
</feature>
<dbReference type="AlphaFoldDB" id="A0A370XEC6"/>
<keyword evidence="3" id="KW-1185">Reference proteome</keyword>
<organism evidence="2 3">
    <name type="scientific">Dyella psychrodurans</name>
    <dbReference type="NCBI Taxonomy" id="1927960"/>
    <lineage>
        <taxon>Bacteria</taxon>
        <taxon>Pseudomonadati</taxon>
        <taxon>Pseudomonadota</taxon>
        <taxon>Gammaproteobacteria</taxon>
        <taxon>Lysobacterales</taxon>
        <taxon>Rhodanobacteraceae</taxon>
        <taxon>Dyella</taxon>
    </lineage>
</organism>
<sequence>MTVRELVSVGLRFFALWLLLAAFQTFEMLMSVQRTMHAEANLVGIRTVVSSIGLGIALLVATAALLWITCRPLGYVITRGAVSPQNIHLTPHGIVTAGCALLGLWGLKESLIPLIKIWVLGALNSQLSDTSILGTLSIEQKINATSQLAELGLSLFFLCRPYQISALVLRAGSKKNPLAPANAPLHDTSHPSESQE</sequence>
<name>A0A370XEC6_9GAMM</name>
<dbReference type="Proteomes" id="UP000255334">
    <property type="component" value="Unassembled WGS sequence"/>
</dbReference>
<evidence type="ECO:0000313" key="3">
    <source>
        <dbReference type="Proteomes" id="UP000255334"/>
    </source>
</evidence>
<keyword evidence="1" id="KW-0812">Transmembrane</keyword>
<comment type="caution">
    <text evidence="2">The sequence shown here is derived from an EMBL/GenBank/DDBJ whole genome shotgun (WGS) entry which is preliminary data.</text>
</comment>
<accession>A0A370XEC6</accession>
<evidence type="ECO:0000313" key="2">
    <source>
        <dbReference type="EMBL" id="RDS86652.1"/>
    </source>
</evidence>
<gene>
    <name evidence="2" type="ORF">DWU99_05330</name>
</gene>
<dbReference type="EMBL" id="QRBF01000001">
    <property type="protein sequence ID" value="RDS86652.1"/>
    <property type="molecule type" value="Genomic_DNA"/>
</dbReference>
<dbReference type="OrthoDB" id="5953308at2"/>
<keyword evidence="1" id="KW-0472">Membrane</keyword>
<evidence type="ECO:0000256" key="1">
    <source>
        <dbReference type="SAM" id="Phobius"/>
    </source>
</evidence>
<protein>
    <submittedName>
        <fullName evidence="2">Uncharacterized protein</fullName>
    </submittedName>
</protein>
<keyword evidence="1" id="KW-1133">Transmembrane helix</keyword>
<reference evidence="2 3" key="1">
    <citation type="submission" date="2018-07" db="EMBL/GenBank/DDBJ databases">
        <title>Dyella monticola sp. nov. and Dyella psychrodurans sp. nov. isolated from monsoon evergreen broad-leaved forest soil of Dinghu Mountain, China.</title>
        <authorList>
            <person name="Gao Z."/>
            <person name="Qiu L."/>
        </authorList>
    </citation>
    <scope>NUCLEOTIDE SEQUENCE [LARGE SCALE GENOMIC DNA]</scope>
    <source>
        <strain evidence="2 3">4MSK11</strain>
    </source>
</reference>
<proteinExistence type="predicted"/>
<dbReference type="RefSeq" id="WP_115476921.1">
    <property type="nucleotide sequence ID" value="NZ_QRBF01000001.1"/>
</dbReference>
<feature type="transmembrane region" description="Helical" evidence="1">
    <location>
        <begin position="6"/>
        <end position="26"/>
    </location>
</feature>